<gene>
    <name evidence="1" type="ORF">XAT740_LOCUS7392</name>
</gene>
<evidence type="ECO:0000313" key="1">
    <source>
        <dbReference type="EMBL" id="CAF0888703.1"/>
    </source>
</evidence>
<sequence>MAEQPSSIQTNICCCIPVTYDEIDDEKLVYVERVPWNSNYDRGYCTNDCTMHNRTKIHTYWNGRLSSSPERFPYYVPSTWYRLSLQVDHTSLPDWGPDWHILYHGTYPQNIHKIVKNGFRVRECQHGFPALYLSPSIQYSSHPRYARVIVHNDFFFQFVLEVRVDTRKVIPLKKRETLEVGVAGDIDPNFPNNENLEFLLKAEEGKFIKSYEGVVVTGVMVRKLNFDPAYLPSSWWWCKWRHWFDLHRAYYGEYKRTKDPTN</sequence>
<keyword evidence="2" id="KW-1185">Reference proteome</keyword>
<protein>
    <submittedName>
        <fullName evidence="1">Uncharacterized protein</fullName>
    </submittedName>
</protein>
<dbReference type="Proteomes" id="UP000663828">
    <property type="component" value="Unassembled WGS sequence"/>
</dbReference>
<dbReference type="PANTHER" id="PTHR36649">
    <property type="entry name" value="UBIQUITIN-LIKE DOMAIN-CONTAINING PROTEIN"/>
    <property type="match status" value="1"/>
</dbReference>
<organism evidence="1 2">
    <name type="scientific">Adineta ricciae</name>
    <name type="common">Rotifer</name>
    <dbReference type="NCBI Taxonomy" id="249248"/>
    <lineage>
        <taxon>Eukaryota</taxon>
        <taxon>Metazoa</taxon>
        <taxon>Spiralia</taxon>
        <taxon>Gnathifera</taxon>
        <taxon>Rotifera</taxon>
        <taxon>Eurotatoria</taxon>
        <taxon>Bdelloidea</taxon>
        <taxon>Adinetida</taxon>
        <taxon>Adinetidae</taxon>
        <taxon>Adineta</taxon>
    </lineage>
</organism>
<accession>A0A813YTY1</accession>
<proteinExistence type="predicted"/>
<comment type="caution">
    <text evidence="1">The sequence shown here is derived from an EMBL/GenBank/DDBJ whole genome shotgun (WGS) entry which is preliminary data.</text>
</comment>
<dbReference type="EMBL" id="CAJNOR010000352">
    <property type="protein sequence ID" value="CAF0888703.1"/>
    <property type="molecule type" value="Genomic_DNA"/>
</dbReference>
<name>A0A813YTY1_ADIRI</name>
<dbReference type="AlphaFoldDB" id="A0A813YTY1"/>
<dbReference type="Gene3D" id="3.90.228.10">
    <property type="match status" value="1"/>
</dbReference>
<evidence type="ECO:0000313" key="2">
    <source>
        <dbReference type="Proteomes" id="UP000663828"/>
    </source>
</evidence>
<dbReference type="PANTHER" id="PTHR36649:SF28">
    <property type="entry name" value="UBIQUITIN-LIKE DOMAIN-CONTAINING PROTEIN"/>
    <property type="match status" value="1"/>
</dbReference>
<reference evidence="1" key="1">
    <citation type="submission" date="2021-02" db="EMBL/GenBank/DDBJ databases">
        <authorList>
            <person name="Nowell W R."/>
        </authorList>
    </citation>
    <scope>NUCLEOTIDE SEQUENCE</scope>
</reference>
<dbReference type="SUPFAM" id="SSF56399">
    <property type="entry name" value="ADP-ribosylation"/>
    <property type="match status" value="1"/>
</dbReference>